<accession>A0ABX8ECM4</accession>
<gene>
    <name evidence="1" type="ORF">ENKNEFLB_00350</name>
</gene>
<protein>
    <submittedName>
        <fullName evidence="1">Uncharacterized protein</fullName>
    </submittedName>
</protein>
<sequence>MERVTRLTDERADLVWGDGGVLSWLARTDGTAPPGPEDVGFTWRCG</sequence>
<evidence type="ECO:0000313" key="2">
    <source>
        <dbReference type="Proteomes" id="UP000679307"/>
    </source>
</evidence>
<keyword evidence="2" id="KW-1185">Reference proteome</keyword>
<dbReference type="EMBL" id="CP075371">
    <property type="protein sequence ID" value="QVT77981.1"/>
    <property type="molecule type" value="Genomic_DNA"/>
</dbReference>
<reference evidence="1 2" key="1">
    <citation type="submission" date="2021-05" db="EMBL/GenBank/DDBJ databases">
        <title>Complete genome of Nocardioides aquaticus KCTC 9944T isolated from meromictic and hypersaline Ekho Lake, Antarctica.</title>
        <authorList>
            <person name="Hwang K."/>
            <person name="Kim K.M."/>
            <person name="Choe H."/>
        </authorList>
    </citation>
    <scope>NUCLEOTIDE SEQUENCE [LARGE SCALE GENOMIC DNA]</scope>
    <source>
        <strain evidence="1 2">KCTC 9944</strain>
    </source>
</reference>
<organism evidence="1 2">
    <name type="scientific">Nocardioides aquaticus</name>
    <dbReference type="NCBI Taxonomy" id="160826"/>
    <lineage>
        <taxon>Bacteria</taxon>
        <taxon>Bacillati</taxon>
        <taxon>Actinomycetota</taxon>
        <taxon>Actinomycetes</taxon>
        <taxon>Propionibacteriales</taxon>
        <taxon>Nocardioidaceae</taxon>
        <taxon>Nocardioides</taxon>
    </lineage>
</organism>
<proteinExistence type="predicted"/>
<dbReference type="Proteomes" id="UP000679307">
    <property type="component" value="Chromosome"/>
</dbReference>
<name>A0ABX8ECM4_9ACTN</name>
<evidence type="ECO:0000313" key="1">
    <source>
        <dbReference type="EMBL" id="QVT77981.1"/>
    </source>
</evidence>